<protein>
    <submittedName>
        <fullName evidence="2">Glutaminyl-peptide cyclotransferase</fullName>
    </submittedName>
</protein>
<keyword evidence="1" id="KW-0732">Signal</keyword>
<proteinExistence type="predicted"/>
<feature type="chain" id="PRO_5045220206" evidence="1">
    <location>
        <begin position="19"/>
        <end position="252"/>
    </location>
</feature>
<dbReference type="PANTHER" id="PTHR31270:SF1">
    <property type="entry name" value="GLUTAMINYL-PEPTIDE CYCLOTRANSFERASE"/>
    <property type="match status" value="1"/>
</dbReference>
<name>A0ABV9F5X2_9SPHN</name>
<reference evidence="3" key="1">
    <citation type="journal article" date="2019" name="Int. J. Syst. Evol. Microbiol.">
        <title>The Global Catalogue of Microorganisms (GCM) 10K type strain sequencing project: providing services to taxonomists for standard genome sequencing and annotation.</title>
        <authorList>
            <consortium name="The Broad Institute Genomics Platform"/>
            <consortium name="The Broad Institute Genome Sequencing Center for Infectious Disease"/>
            <person name="Wu L."/>
            <person name="Ma J."/>
        </authorList>
    </citation>
    <scope>NUCLEOTIDE SEQUENCE [LARGE SCALE GENOMIC DNA]</scope>
    <source>
        <strain evidence="3">NBRC 103632</strain>
    </source>
</reference>
<feature type="signal peptide" evidence="1">
    <location>
        <begin position="1"/>
        <end position="18"/>
    </location>
</feature>
<evidence type="ECO:0000313" key="3">
    <source>
        <dbReference type="Proteomes" id="UP001595957"/>
    </source>
</evidence>
<keyword evidence="3" id="KW-1185">Reference proteome</keyword>
<dbReference type="InterPro" id="IPR011044">
    <property type="entry name" value="Quino_amine_DH_bsu"/>
</dbReference>
<dbReference type="RefSeq" id="WP_066529388.1">
    <property type="nucleotide sequence ID" value="NZ_JBHSFZ010000064.1"/>
</dbReference>
<dbReference type="InterPro" id="IPR015943">
    <property type="entry name" value="WD40/YVTN_repeat-like_dom_sf"/>
</dbReference>
<evidence type="ECO:0000313" key="2">
    <source>
        <dbReference type="EMBL" id="MFC4596242.1"/>
    </source>
</evidence>
<dbReference type="Proteomes" id="UP001595957">
    <property type="component" value="Unassembled WGS sequence"/>
</dbReference>
<dbReference type="EMBL" id="JBHSFZ010000064">
    <property type="protein sequence ID" value="MFC4596242.1"/>
    <property type="molecule type" value="Genomic_DNA"/>
</dbReference>
<organism evidence="2 3">
    <name type="scientific">Sphingobium tyrosinilyticum</name>
    <dbReference type="NCBI Taxonomy" id="2715436"/>
    <lineage>
        <taxon>Bacteria</taxon>
        <taxon>Pseudomonadati</taxon>
        <taxon>Pseudomonadota</taxon>
        <taxon>Alphaproteobacteria</taxon>
        <taxon>Sphingomonadales</taxon>
        <taxon>Sphingomonadaceae</taxon>
        <taxon>Sphingobium</taxon>
    </lineage>
</organism>
<dbReference type="PANTHER" id="PTHR31270">
    <property type="entry name" value="GLUTAMINYL-PEPTIDE CYCLOTRANSFERASE"/>
    <property type="match status" value="1"/>
</dbReference>
<comment type="caution">
    <text evidence="2">The sequence shown here is derived from an EMBL/GenBank/DDBJ whole genome shotgun (WGS) entry which is preliminary data.</text>
</comment>
<accession>A0ABV9F5X2</accession>
<evidence type="ECO:0000256" key="1">
    <source>
        <dbReference type="SAM" id="SignalP"/>
    </source>
</evidence>
<dbReference type="Gene3D" id="2.130.10.10">
    <property type="entry name" value="YVTN repeat-like/Quinoprotein amine dehydrogenase"/>
    <property type="match status" value="1"/>
</dbReference>
<dbReference type="Pfam" id="PF05096">
    <property type="entry name" value="Glu_cyclase_2"/>
    <property type="match status" value="1"/>
</dbReference>
<gene>
    <name evidence="2" type="ORF">ACFO3E_19010</name>
</gene>
<dbReference type="InterPro" id="IPR007788">
    <property type="entry name" value="QCT"/>
</dbReference>
<sequence length="252" mass="28641">MLFPLLCLLTLLSAPALADTPWKLVKTYPHDPAAFTEGLFFHDGALYESTGLEGRSAIRKVSLKDGKVIERRIIPQPYFGEGIVNWKDRLISVTWRHRQGFVWKLADFSPVSRFRYEGEGWGLTQDGRNLIMSDGTAQLRFLDPETLAETRRITVSFNGRLVDRLNELEYVKGEIWANIWYDNHIARIDPATGKVIDWIDIAPLAKASGATDDEAVPNGIAYDAQADRLFITGKYWPKLFEIRLQPMAKSSR</sequence>
<dbReference type="SUPFAM" id="SSF50969">
    <property type="entry name" value="YVTN repeat-like/Quinoprotein amine dehydrogenase"/>
    <property type="match status" value="1"/>
</dbReference>